<dbReference type="EMBL" id="JACWZY010000009">
    <property type="protein sequence ID" value="MBD2701505.1"/>
    <property type="molecule type" value="Genomic_DNA"/>
</dbReference>
<evidence type="ECO:0000256" key="8">
    <source>
        <dbReference type="SAM" id="SignalP"/>
    </source>
</evidence>
<dbReference type="SUPFAM" id="SSF55486">
    <property type="entry name" value="Metalloproteases ('zincins'), catalytic domain"/>
    <property type="match status" value="1"/>
</dbReference>
<keyword evidence="8" id="KW-0732">Signal</keyword>
<dbReference type="GO" id="GO:0004222">
    <property type="term" value="F:metalloendopeptidase activity"/>
    <property type="evidence" value="ECO:0007669"/>
    <property type="project" value="InterPro"/>
</dbReference>
<evidence type="ECO:0000256" key="3">
    <source>
        <dbReference type="ARBA" id="ARBA00022670"/>
    </source>
</evidence>
<dbReference type="InterPro" id="IPR008753">
    <property type="entry name" value="Peptidase_M13_N"/>
</dbReference>
<evidence type="ECO:0000256" key="2">
    <source>
        <dbReference type="ARBA" id="ARBA00007357"/>
    </source>
</evidence>
<evidence type="ECO:0000313" key="11">
    <source>
        <dbReference type="EMBL" id="MBD2701505.1"/>
    </source>
</evidence>
<keyword evidence="6" id="KW-0862">Zinc</keyword>
<evidence type="ECO:0000259" key="9">
    <source>
        <dbReference type="Pfam" id="PF01431"/>
    </source>
</evidence>
<dbReference type="GO" id="GO:0005886">
    <property type="term" value="C:plasma membrane"/>
    <property type="evidence" value="ECO:0007669"/>
    <property type="project" value="TreeGrafter"/>
</dbReference>
<evidence type="ECO:0000256" key="5">
    <source>
        <dbReference type="ARBA" id="ARBA00022801"/>
    </source>
</evidence>
<accession>A0A927ASM7</accession>
<dbReference type="PRINTS" id="PR00786">
    <property type="entry name" value="NEPRILYSIN"/>
</dbReference>
<keyword evidence="4" id="KW-0479">Metal-binding</keyword>
<dbReference type="PANTHER" id="PTHR11733:SF167">
    <property type="entry name" value="FI17812P1-RELATED"/>
    <property type="match status" value="1"/>
</dbReference>
<dbReference type="PROSITE" id="PS51885">
    <property type="entry name" value="NEPRILYSIN"/>
    <property type="match status" value="1"/>
</dbReference>
<dbReference type="Proteomes" id="UP000598820">
    <property type="component" value="Unassembled WGS sequence"/>
</dbReference>
<dbReference type="CDD" id="cd08662">
    <property type="entry name" value="M13"/>
    <property type="match status" value="1"/>
</dbReference>
<dbReference type="InterPro" id="IPR042089">
    <property type="entry name" value="Peptidase_M13_dom_2"/>
</dbReference>
<comment type="similarity">
    <text evidence="2">Belongs to the peptidase M13 family.</text>
</comment>
<reference evidence="11" key="1">
    <citation type="submission" date="2020-09" db="EMBL/GenBank/DDBJ databases">
        <authorList>
            <person name="Kim M.K."/>
        </authorList>
    </citation>
    <scope>NUCLEOTIDE SEQUENCE</scope>
    <source>
        <strain evidence="11">BT702</strain>
    </source>
</reference>
<dbReference type="GO" id="GO:0046872">
    <property type="term" value="F:metal ion binding"/>
    <property type="evidence" value="ECO:0007669"/>
    <property type="project" value="UniProtKB-KW"/>
</dbReference>
<protein>
    <submittedName>
        <fullName evidence="11">M13 family metallopeptidase</fullName>
    </submittedName>
</protein>
<dbReference type="Gene3D" id="1.10.1380.10">
    <property type="entry name" value="Neutral endopeptidase , domain2"/>
    <property type="match status" value="1"/>
</dbReference>
<dbReference type="InterPro" id="IPR024079">
    <property type="entry name" value="MetalloPept_cat_dom_sf"/>
</dbReference>
<dbReference type="GO" id="GO:0016485">
    <property type="term" value="P:protein processing"/>
    <property type="evidence" value="ECO:0007669"/>
    <property type="project" value="TreeGrafter"/>
</dbReference>
<keyword evidence="7" id="KW-0482">Metalloprotease</keyword>
<evidence type="ECO:0000259" key="10">
    <source>
        <dbReference type="Pfam" id="PF05649"/>
    </source>
</evidence>
<dbReference type="RefSeq" id="WP_190887363.1">
    <property type="nucleotide sequence ID" value="NZ_JACWZY010000009.1"/>
</dbReference>
<feature type="domain" description="Peptidase M13 N-terminal" evidence="10">
    <location>
        <begin position="39"/>
        <end position="416"/>
    </location>
</feature>
<evidence type="ECO:0000256" key="4">
    <source>
        <dbReference type="ARBA" id="ARBA00022723"/>
    </source>
</evidence>
<feature type="chain" id="PRO_5037184095" evidence="8">
    <location>
        <begin position="23"/>
        <end position="672"/>
    </location>
</feature>
<keyword evidence="5" id="KW-0378">Hydrolase</keyword>
<organism evidence="11 12">
    <name type="scientific">Spirosoma profusum</name>
    <dbReference type="NCBI Taxonomy" id="2771354"/>
    <lineage>
        <taxon>Bacteria</taxon>
        <taxon>Pseudomonadati</taxon>
        <taxon>Bacteroidota</taxon>
        <taxon>Cytophagia</taxon>
        <taxon>Cytophagales</taxon>
        <taxon>Cytophagaceae</taxon>
        <taxon>Spirosoma</taxon>
    </lineage>
</organism>
<evidence type="ECO:0000256" key="7">
    <source>
        <dbReference type="ARBA" id="ARBA00023049"/>
    </source>
</evidence>
<dbReference type="Pfam" id="PF01431">
    <property type="entry name" value="Peptidase_M13"/>
    <property type="match status" value="1"/>
</dbReference>
<sequence>MKRLLYFSLALLLACACSPVSAQHSKRVVITGIDTSKKPGDDFFKYANGIWSDTAQIPASQAGVGSYSFLNYPQRIRMQGILDSVSARHNPTGSIEQKVGDFYASGMDMAAINKRGYEPIKSLLARIDAVMDVATLLKLVAEEQKVGDRSIIGFSVGPDDKKSTVNIAQFYQTGIGLPERDYYFRTDSSTRSIQQAYRNYLTRLFELTGTETTTASKNAALIYAIEKQLATSHKTNIERRDVKANYNKLAVTALSKRQPSLRWTTLLSNLGVKTDSVNVEQPAYYDKLNRMLDSVSVSDWKVYLKAHALTNYANLLSQPFVDASFEYTKILTGQAVKKTRAEEMTQAVDGSLGEALAQLYVKKYFPESARKRMTVLVDNLKKAFEARINRLDWMSDSTKAKAKEKLYAFSQKIGYPDKWRDYSKVAIKRDAYFENRLSTNKNDYLQNLAKVGQTVDRTEWHTTPPTVTAYNNPPLNEIVFPAGILQPPYFDVNADDALNYGGIGMVIGHEITHSFDDQGAQFDKYGNVTNWWTKSDYAKFKAKTQQVIDQYNTFTVLDSVHVKGALTVGENTADIAGVAIAYDAFKLTEQGKDTTKLDGFTPDQRFFISIARIWRVKTRDAYMGMYVNTNPHSPAKWRVNGPLMNFTPFYNAFNVQPGDKMYKSEKDRITVW</sequence>
<evidence type="ECO:0000256" key="1">
    <source>
        <dbReference type="ARBA" id="ARBA00001947"/>
    </source>
</evidence>
<name>A0A927ASM7_9BACT</name>
<proteinExistence type="inferred from homology"/>
<dbReference type="Gene3D" id="3.40.390.10">
    <property type="entry name" value="Collagenase (Catalytic Domain)"/>
    <property type="match status" value="1"/>
</dbReference>
<evidence type="ECO:0000256" key="6">
    <source>
        <dbReference type="ARBA" id="ARBA00022833"/>
    </source>
</evidence>
<dbReference type="PANTHER" id="PTHR11733">
    <property type="entry name" value="ZINC METALLOPROTEASE FAMILY M13 NEPRILYSIN-RELATED"/>
    <property type="match status" value="1"/>
</dbReference>
<evidence type="ECO:0000313" key="12">
    <source>
        <dbReference type="Proteomes" id="UP000598820"/>
    </source>
</evidence>
<comment type="caution">
    <text evidence="11">The sequence shown here is derived from an EMBL/GenBank/DDBJ whole genome shotgun (WGS) entry which is preliminary data.</text>
</comment>
<dbReference type="InterPro" id="IPR018497">
    <property type="entry name" value="Peptidase_M13_C"/>
</dbReference>
<keyword evidence="3" id="KW-0645">Protease</keyword>
<dbReference type="PROSITE" id="PS51257">
    <property type="entry name" value="PROKAR_LIPOPROTEIN"/>
    <property type="match status" value="1"/>
</dbReference>
<dbReference type="Pfam" id="PF05649">
    <property type="entry name" value="Peptidase_M13_N"/>
    <property type="match status" value="1"/>
</dbReference>
<gene>
    <name evidence="11" type="ORF">IC229_12715</name>
</gene>
<feature type="domain" description="Peptidase M13 C-terminal" evidence="9">
    <location>
        <begin position="469"/>
        <end position="668"/>
    </location>
</feature>
<dbReference type="AlphaFoldDB" id="A0A927ASM7"/>
<feature type="signal peptide" evidence="8">
    <location>
        <begin position="1"/>
        <end position="22"/>
    </location>
</feature>
<dbReference type="InterPro" id="IPR000718">
    <property type="entry name" value="Peptidase_M13"/>
</dbReference>
<keyword evidence="12" id="KW-1185">Reference proteome</keyword>
<comment type="cofactor">
    <cofactor evidence="1">
        <name>Zn(2+)</name>
        <dbReference type="ChEBI" id="CHEBI:29105"/>
    </cofactor>
</comment>